<evidence type="ECO:0000313" key="3">
    <source>
        <dbReference type="EMBL" id="GGF25899.1"/>
    </source>
</evidence>
<sequence>MTDRALEAANLLISAHRSGQLIDRLPEALRPQTIEDAYAIQDHVTRALGAVTAWKVGQGGPTGPISIAPIYADRVFTSGVTLDPAKVPGAALEIEFAFRLGADLPARAQPYGYDEVMAAIEGFCPCIEVLSSRYTDRTIVPSVENLADGNANGALVYAGPLTAWRGLDFATQKVELEIDGKVCQSAVGTHPAGDPVTLVVWTANHLMTRTGGLKRGDVVTTGSLDGATPIEPGSRGVATYGAFGRAEVAFRG</sequence>
<dbReference type="GO" id="GO:0005737">
    <property type="term" value="C:cytoplasm"/>
    <property type="evidence" value="ECO:0007669"/>
    <property type="project" value="TreeGrafter"/>
</dbReference>
<reference evidence="3" key="1">
    <citation type="journal article" date="2014" name="Int. J. Syst. Evol. Microbiol.">
        <title>Complete genome sequence of Corynebacterium casei LMG S-19264T (=DSM 44701T), isolated from a smear-ripened cheese.</title>
        <authorList>
            <consortium name="US DOE Joint Genome Institute (JGI-PGF)"/>
            <person name="Walter F."/>
            <person name="Albersmeier A."/>
            <person name="Kalinowski J."/>
            <person name="Ruckert C."/>
        </authorList>
    </citation>
    <scope>NUCLEOTIDE SEQUENCE</scope>
    <source>
        <strain evidence="3">CGMCC 1.15725</strain>
    </source>
</reference>
<dbReference type="InterPro" id="IPR011234">
    <property type="entry name" value="Fumarylacetoacetase-like_C"/>
</dbReference>
<reference evidence="3" key="2">
    <citation type="submission" date="2020-09" db="EMBL/GenBank/DDBJ databases">
        <authorList>
            <person name="Sun Q."/>
            <person name="Zhou Y."/>
        </authorList>
    </citation>
    <scope>NUCLEOTIDE SEQUENCE</scope>
    <source>
        <strain evidence="3">CGMCC 1.15725</strain>
    </source>
</reference>
<dbReference type="SUPFAM" id="SSF56529">
    <property type="entry name" value="FAH"/>
    <property type="match status" value="1"/>
</dbReference>
<comment type="caution">
    <text evidence="3">The sequence shown here is derived from an EMBL/GenBank/DDBJ whole genome shotgun (WGS) entry which is preliminary data.</text>
</comment>
<dbReference type="RefSeq" id="WP_189048046.1">
    <property type="nucleotide sequence ID" value="NZ_BMJQ01000009.1"/>
</dbReference>
<organism evidence="3 4">
    <name type="scientific">Aliidongia dinghuensis</name>
    <dbReference type="NCBI Taxonomy" id="1867774"/>
    <lineage>
        <taxon>Bacteria</taxon>
        <taxon>Pseudomonadati</taxon>
        <taxon>Pseudomonadota</taxon>
        <taxon>Alphaproteobacteria</taxon>
        <taxon>Rhodospirillales</taxon>
        <taxon>Dongiaceae</taxon>
        <taxon>Aliidongia</taxon>
    </lineage>
</organism>
<protein>
    <submittedName>
        <fullName evidence="3">Fumarylacetoacetate (FAA) hydrolase</fullName>
    </submittedName>
</protein>
<evidence type="ECO:0000256" key="1">
    <source>
        <dbReference type="ARBA" id="ARBA00023239"/>
    </source>
</evidence>
<dbReference type="PANTHER" id="PTHR30143:SF0">
    <property type="entry name" value="2-KETO-4-PENTENOATE HYDRATASE"/>
    <property type="match status" value="1"/>
</dbReference>
<accession>A0A8J2YVU6</accession>
<dbReference type="Proteomes" id="UP000646365">
    <property type="component" value="Unassembled WGS sequence"/>
</dbReference>
<evidence type="ECO:0000259" key="2">
    <source>
        <dbReference type="Pfam" id="PF01557"/>
    </source>
</evidence>
<dbReference type="InterPro" id="IPR050772">
    <property type="entry name" value="Hydratase-Decarb/MhpD_sf"/>
</dbReference>
<feature type="domain" description="Fumarylacetoacetase-like C-terminal" evidence="2">
    <location>
        <begin position="85"/>
        <end position="245"/>
    </location>
</feature>
<dbReference type="EMBL" id="BMJQ01000009">
    <property type="protein sequence ID" value="GGF25899.1"/>
    <property type="molecule type" value="Genomic_DNA"/>
</dbReference>
<dbReference type="InterPro" id="IPR036663">
    <property type="entry name" value="Fumarylacetoacetase_C_sf"/>
</dbReference>
<gene>
    <name evidence="3" type="ORF">GCM10011611_34920</name>
</gene>
<dbReference type="PANTHER" id="PTHR30143">
    <property type="entry name" value="ACID HYDRATASE"/>
    <property type="match status" value="1"/>
</dbReference>
<keyword evidence="3" id="KW-0378">Hydrolase</keyword>
<dbReference type="Gene3D" id="3.90.850.10">
    <property type="entry name" value="Fumarylacetoacetase-like, C-terminal domain"/>
    <property type="match status" value="1"/>
</dbReference>
<keyword evidence="1" id="KW-0456">Lyase</keyword>
<evidence type="ECO:0000313" key="4">
    <source>
        <dbReference type="Proteomes" id="UP000646365"/>
    </source>
</evidence>
<dbReference type="GO" id="GO:0008684">
    <property type="term" value="F:2-oxopent-4-enoate hydratase activity"/>
    <property type="evidence" value="ECO:0007669"/>
    <property type="project" value="TreeGrafter"/>
</dbReference>
<keyword evidence="4" id="KW-1185">Reference proteome</keyword>
<name>A0A8J2YVU6_9PROT</name>
<proteinExistence type="predicted"/>
<dbReference type="GO" id="GO:0016787">
    <property type="term" value="F:hydrolase activity"/>
    <property type="evidence" value="ECO:0007669"/>
    <property type="project" value="UniProtKB-KW"/>
</dbReference>
<dbReference type="Pfam" id="PF01557">
    <property type="entry name" value="FAA_hydrolase"/>
    <property type="match status" value="1"/>
</dbReference>
<dbReference type="AlphaFoldDB" id="A0A8J2YVU6"/>